<organism evidence="2 3">
    <name type="scientific">Cystoisospora suis</name>
    <dbReference type="NCBI Taxonomy" id="483139"/>
    <lineage>
        <taxon>Eukaryota</taxon>
        <taxon>Sar</taxon>
        <taxon>Alveolata</taxon>
        <taxon>Apicomplexa</taxon>
        <taxon>Conoidasida</taxon>
        <taxon>Coccidia</taxon>
        <taxon>Eucoccidiorida</taxon>
        <taxon>Eimeriorina</taxon>
        <taxon>Sarcocystidae</taxon>
        <taxon>Cystoisospora</taxon>
    </lineage>
</organism>
<keyword evidence="3" id="KW-1185">Reference proteome</keyword>
<evidence type="ECO:0000313" key="3">
    <source>
        <dbReference type="Proteomes" id="UP000221165"/>
    </source>
</evidence>
<sequence length="102" mass="10880">MTRRTARISGQHAEETAVPVQSSIAPGCQQAGEVGLATASARETVHCDDFFKIRTPQGTRVCLVASRDHGHPLGNGLDIVAVVNEDPAAGLEAFMRNFATHR</sequence>
<dbReference type="AlphaFoldDB" id="A0A2C6LDE3"/>
<comment type="caution">
    <text evidence="2">The sequence shown here is derived from an EMBL/GenBank/DDBJ whole genome shotgun (WGS) entry which is preliminary data.</text>
</comment>
<dbReference type="Proteomes" id="UP000221165">
    <property type="component" value="Unassembled WGS sequence"/>
</dbReference>
<evidence type="ECO:0000313" key="2">
    <source>
        <dbReference type="EMBL" id="PHJ26027.1"/>
    </source>
</evidence>
<gene>
    <name evidence="2" type="ORF">CSUI_000111</name>
</gene>
<dbReference type="EMBL" id="MIGC01000045">
    <property type="protein sequence ID" value="PHJ26027.1"/>
    <property type="molecule type" value="Genomic_DNA"/>
</dbReference>
<name>A0A2C6LDE3_9APIC</name>
<dbReference type="RefSeq" id="XP_067927673.1">
    <property type="nucleotide sequence ID" value="XM_068060345.1"/>
</dbReference>
<proteinExistence type="predicted"/>
<dbReference type="VEuPathDB" id="ToxoDB:CSUI_000111"/>
<accession>A0A2C6LDE3</accession>
<feature type="region of interest" description="Disordered" evidence="1">
    <location>
        <begin position="1"/>
        <end position="21"/>
    </location>
</feature>
<reference evidence="2 3" key="1">
    <citation type="journal article" date="2017" name="Int. J. Parasitol.">
        <title>The genome of the protozoan parasite Cystoisospora suis and a reverse vaccinology approach to identify vaccine candidates.</title>
        <authorList>
            <person name="Palmieri N."/>
            <person name="Shrestha A."/>
            <person name="Ruttkowski B."/>
            <person name="Beck T."/>
            <person name="Vogl C."/>
            <person name="Tomley F."/>
            <person name="Blake D.P."/>
            <person name="Joachim A."/>
        </authorList>
    </citation>
    <scope>NUCLEOTIDE SEQUENCE [LARGE SCALE GENOMIC DNA]</scope>
    <source>
        <strain evidence="2 3">Wien I</strain>
    </source>
</reference>
<protein>
    <submittedName>
        <fullName evidence="2">Uncharacterized protein</fullName>
    </submittedName>
</protein>
<dbReference type="GeneID" id="94423556"/>
<evidence type="ECO:0000256" key="1">
    <source>
        <dbReference type="SAM" id="MobiDB-lite"/>
    </source>
</evidence>